<accession>A0A7D3W6E8</accession>
<organism evidence="1 2">
    <name type="scientific">Actinomadura verrucosospora</name>
    <dbReference type="NCBI Taxonomy" id="46165"/>
    <lineage>
        <taxon>Bacteria</taxon>
        <taxon>Bacillati</taxon>
        <taxon>Actinomycetota</taxon>
        <taxon>Actinomycetes</taxon>
        <taxon>Streptosporangiales</taxon>
        <taxon>Thermomonosporaceae</taxon>
        <taxon>Actinomadura</taxon>
    </lineage>
</organism>
<gene>
    <name evidence="1" type="ORF">ACTIVE_8924</name>
</gene>
<proteinExistence type="predicted"/>
<dbReference type="Proteomes" id="UP000501240">
    <property type="component" value="Chromosome"/>
</dbReference>
<keyword evidence="2" id="KW-1185">Reference proteome</keyword>
<evidence type="ECO:0000313" key="1">
    <source>
        <dbReference type="EMBL" id="QKG27271.1"/>
    </source>
</evidence>
<protein>
    <submittedName>
        <fullName evidence="1">Uncharacterized protein</fullName>
    </submittedName>
</protein>
<dbReference type="EMBL" id="CP053892">
    <property type="protein sequence ID" value="QKG27271.1"/>
    <property type="molecule type" value="Genomic_DNA"/>
</dbReference>
<reference evidence="1 2" key="1">
    <citation type="submission" date="2020-05" db="EMBL/GenBank/DDBJ databases">
        <title>Actinomadura verrucosospora NRRL-B18236 (PFL_A860) Genome sequencing and assembly.</title>
        <authorList>
            <person name="Samborskyy M."/>
        </authorList>
    </citation>
    <scope>NUCLEOTIDE SEQUENCE [LARGE SCALE GENOMIC DNA]</scope>
    <source>
        <strain evidence="1 2">NRRL:B18236</strain>
    </source>
</reference>
<sequence>MSITVDTADPSPLGTADPRDLVPADLFGRLAARISRDHAVEAPMAERIMSQALAFLAACARHRGAGLTPSSQVDIGWHTFLLYTAEYAQFCARVAGGFIHHRPDDDELGAMSSPAGRADRIAATLAAIQAAGMPVDTELWDPARGGDGATRKSDCQAEGACRTEAVIGSHCSRTL</sequence>
<dbReference type="AlphaFoldDB" id="A0A7D3W6E8"/>
<evidence type="ECO:0000313" key="2">
    <source>
        <dbReference type="Proteomes" id="UP000501240"/>
    </source>
</evidence>
<name>A0A7D3W6E8_ACTVE</name>
<dbReference type="RefSeq" id="WP_173100579.1">
    <property type="nucleotide sequence ID" value="NZ_CP053892.1"/>
</dbReference>